<dbReference type="AlphaFoldDB" id="A0AAI8VDW6"/>
<feature type="compositionally biased region" description="Pro residues" evidence="1">
    <location>
        <begin position="1"/>
        <end position="10"/>
    </location>
</feature>
<dbReference type="InterPro" id="IPR001357">
    <property type="entry name" value="BRCT_dom"/>
</dbReference>
<dbReference type="GO" id="GO:0070987">
    <property type="term" value="P:error-free translesion synthesis"/>
    <property type="evidence" value="ECO:0007669"/>
    <property type="project" value="TreeGrafter"/>
</dbReference>
<dbReference type="Gene3D" id="3.40.50.10190">
    <property type="entry name" value="BRCT domain"/>
    <property type="match status" value="1"/>
</dbReference>
<name>A0AAI8VDW6_9PEZI</name>
<dbReference type="PANTHER" id="PTHR45990:SF1">
    <property type="entry name" value="DNA REPAIR PROTEIN REV1"/>
    <property type="match status" value="1"/>
</dbReference>
<evidence type="ECO:0000259" key="2">
    <source>
        <dbReference type="PROSITE" id="PS50172"/>
    </source>
</evidence>
<reference evidence="3" key="1">
    <citation type="submission" date="2023-10" db="EMBL/GenBank/DDBJ databases">
        <authorList>
            <person name="Hackl T."/>
        </authorList>
    </citation>
    <scope>NUCLEOTIDE SEQUENCE</scope>
</reference>
<proteinExistence type="predicted"/>
<dbReference type="EMBL" id="CAUWAG010000004">
    <property type="protein sequence ID" value="CAJ2502853.1"/>
    <property type="molecule type" value="Genomic_DNA"/>
</dbReference>
<dbReference type="GO" id="GO:0017125">
    <property type="term" value="F:deoxycytidyl transferase activity"/>
    <property type="evidence" value="ECO:0007669"/>
    <property type="project" value="TreeGrafter"/>
</dbReference>
<comment type="caution">
    <text evidence="3">The sequence shown here is derived from an EMBL/GenBank/DDBJ whole genome shotgun (WGS) entry which is preliminary data.</text>
</comment>
<dbReference type="Pfam" id="PF00533">
    <property type="entry name" value="BRCT"/>
    <property type="match status" value="1"/>
</dbReference>
<feature type="region of interest" description="Disordered" evidence="1">
    <location>
        <begin position="104"/>
        <end position="131"/>
    </location>
</feature>
<feature type="compositionally biased region" description="Polar residues" evidence="1">
    <location>
        <begin position="22"/>
        <end position="31"/>
    </location>
</feature>
<feature type="region of interest" description="Disordered" evidence="1">
    <location>
        <begin position="272"/>
        <end position="294"/>
    </location>
</feature>
<evidence type="ECO:0000256" key="1">
    <source>
        <dbReference type="SAM" id="MobiDB-lite"/>
    </source>
</evidence>
<dbReference type="PROSITE" id="PS50172">
    <property type="entry name" value="BRCT"/>
    <property type="match status" value="1"/>
</dbReference>
<feature type="compositionally biased region" description="Basic and acidic residues" evidence="1">
    <location>
        <begin position="116"/>
        <end position="131"/>
    </location>
</feature>
<dbReference type="PANTHER" id="PTHR45990">
    <property type="entry name" value="DNA REPAIR PROTEIN REV1"/>
    <property type="match status" value="1"/>
</dbReference>
<gene>
    <name evidence="3" type="ORF">KHLLAP_LOCUS3321</name>
</gene>
<evidence type="ECO:0000313" key="3">
    <source>
        <dbReference type="EMBL" id="CAJ2502853.1"/>
    </source>
</evidence>
<organism evidence="3 4">
    <name type="scientific">Anthostomella pinea</name>
    <dbReference type="NCBI Taxonomy" id="933095"/>
    <lineage>
        <taxon>Eukaryota</taxon>
        <taxon>Fungi</taxon>
        <taxon>Dikarya</taxon>
        <taxon>Ascomycota</taxon>
        <taxon>Pezizomycotina</taxon>
        <taxon>Sordariomycetes</taxon>
        <taxon>Xylariomycetidae</taxon>
        <taxon>Xylariales</taxon>
        <taxon>Xylariaceae</taxon>
        <taxon>Anthostomella</taxon>
    </lineage>
</organism>
<dbReference type="SUPFAM" id="SSF52113">
    <property type="entry name" value="BRCT domain"/>
    <property type="match status" value="1"/>
</dbReference>
<dbReference type="GO" id="GO:0042276">
    <property type="term" value="P:error-prone translesion synthesis"/>
    <property type="evidence" value="ECO:0007669"/>
    <property type="project" value="TreeGrafter"/>
</dbReference>
<evidence type="ECO:0000313" key="4">
    <source>
        <dbReference type="Proteomes" id="UP001295740"/>
    </source>
</evidence>
<dbReference type="InterPro" id="IPR036420">
    <property type="entry name" value="BRCT_dom_sf"/>
</dbReference>
<sequence>MSSPPKPPIPKAAEPKYGQTFDPWNSSSSGHQRAENRLGDSTGWRDSRNKKLMSQFKGGASGGQRVSDTVGAGSKYWDPNAKALIPPELRSRAQSSVMDMLANPGTMKPTLSSTADSRRANPDESERHSALTAEERLMAQRRVEDEARVAEKERPRGMFDGVVVYVNGSTHPLISDHKLKHVLAEHGAKMSSHLGRRKVTHIILGRPAGGKGGAGGGLAGGKLQKEIQKVGGCGVKFVGVEWVLESIKAGKRLPEAGFSDLKIASRGQQSVHGLYSKQKASVTDNSGPPPSGQA</sequence>
<dbReference type="SMART" id="SM00292">
    <property type="entry name" value="BRCT"/>
    <property type="match status" value="1"/>
</dbReference>
<accession>A0AAI8VDW6</accession>
<dbReference type="GO" id="GO:0005634">
    <property type="term" value="C:nucleus"/>
    <property type="evidence" value="ECO:0007669"/>
    <property type="project" value="TreeGrafter"/>
</dbReference>
<feature type="region of interest" description="Disordered" evidence="1">
    <location>
        <begin position="1"/>
        <end position="80"/>
    </location>
</feature>
<dbReference type="Proteomes" id="UP001295740">
    <property type="component" value="Unassembled WGS sequence"/>
</dbReference>
<feature type="domain" description="BRCT" evidence="2">
    <location>
        <begin position="154"/>
        <end position="260"/>
    </location>
</feature>
<protein>
    <submittedName>
        <fullName evidence="3">Uu.00g102470.m01.CDS01</fullName>
    </submittedName>
</protein>
<keyword evidence="4" id="KW-1185">Reference proteome</keyword>
<dbReference type="GO" id="GO:0003887">
    <property type="term" value="F:DNA-directed DNA polymerase activity"/>
    <property type="evidence" value="ECO:0007669"/>
    <property type="project" value="TreeGrafter"/>
</dbReference>
<feature type="compositionally biased region" description="Basic and acidic residues" evidence="1">
    <location>
        <begin position="32"/>
        <end position="49"/>
    </location>
</feature>